<evidence type="ECO:0000313" key="3">
    <source>
        <dbReference type="EMBL" id="KAL0488636.1"/>
    </source>
</evidence>
<dbReference type="CDD" id="cd09993">
    <property type="entry name" value="HDAC_classIV"/>
    <property type="match status" value="1"/>
</dbReference>
<organism evidence="3 4">
    <name type="scientific">Acrasis kona</name>
    <dbReference type="NCBI Taxonomy" id="1008807"/>
    <lineage>
        <taxon>Eukaryota</taxon>
        <taxon>Discoba</taxon>
        <taxon>Heterolobosea</taxon>
        <taxon>Tetramitia</taxon>
        <taxon>Eutetramitia</taxon>
        <taxon>Acrasidae</taxon>
        <taxon>Acrasis</taxon>
    </lineage>
</organism>
<comment type="caution">
    <text evidence="3">The sequence shown here is derived from an EMBL/GenBank/DDBJ whole genome shotgun (WGS) entry which is preliminary data.</text>
</comment>
<dbReference type="GO" id="GO:0016787">
    <property type="term" value="F:hydrolase activity"/>
    <property type="evidence" value="ECO:0007669"/>
    <property type="project" value="UniProtKB-KW"/>
</dbReference>
<dbReference type="InterPro" id="IPR000286">
    <property type="entry name" value="HDACs"/>
</dbReference>
<protein>
    <recommendedName>
        <fullName evidence="2">Histone deacetylase domain-containing protein</fullName>
    </recommendedName>
</protein>
<dbReference type="EMBL" id="JAOPGA020001455">
    <property type="protein sequence ID" value="KAL0488636.1"/>
    <property type="molecule type" value="Genomic_DNA"/>
</dbReference>
<dbReference type="InterPro" id="IPR037138">
    <property type="entry name" value="His_deacetylse_dom_sf"/>
</dbReference>
<gene>
    <name evidence="3" type="ORF">AKO1_015679</name>
</gene>
<sequence length="320" mass="35376">MSRVQLKIFSTIKYEKLTSNVSAFPFNKYRILPSRLVKNKIVEEPQIITDIKSATIDQLILAHSPEYVAKYMNGSISEQEIKRIGVKWSTTAVDRALRVVGASTQAAEESLKNGASANLAGGQHHAHHDFGSGYSVFNDIVVAAETFRRDGLLKKWLCIDLDVHQGDGTATITKDWSHAFTLSVHSKKVFPLRKCHSSVDVELESGVGDEEYLSTVQKSLNDLEARVRSGTLSFELLMYQSGVDILDGDGLGNLKVSLNGCKIRDEMVMDFAKRCGQVPVCCTLGGGYPNKKIHDPMLNGMQNIIEAHCQTIQALKKYIS</sequence>
<dbReference type="GO" id="GO:0004407">
    <property type="term" value="F:histone deacetylase activity"/>
    <property type="evidence" value="ECO:0007669"/>
    <property type="project" value="InterPro"/>
</dbReference>
<dbReference type="Pfam" id="PF00850">
    <property type="entry name" value="Hist_deacetyl"/>
    <property type="match status" value="1"/>
</dbReference>
<reference evidence="3 4" key="1">
    <citation type="submission" date="2024-03" db="EMBL/GenBank/DDBJ databases">
        <title>The Acrasis kona genome and developmental transcriptomes reveal deep origins of eukaryotic multicellular pathways.</title>
        <authorList>
            <person name="Sheikh S."/>
            <person name="Fu C.-J."/>
            <person name="Brown M.W."/>
            <person name="Baldauf S.L."/>
        </authorList>
    </citation>
    <scope>NUCLEOTIDE SEQUENCE [LARGE SCALE GENOMIC DNA]</scope>
    <source>
        <strain evidence="3 4">ATCC MYA-3509</strain>
    </source>
</reference>
<keyword evidence="4" id="KW-1185">Reference proteome</keyword>
<proteinExistence type="predicted"/>
<evidence type="ECO:0000259" key="2">
    <source>
        <dbReference type="Pfam" id="PF00850"/>
    </source>
</evidence>
<accession>A0AAW2ZFS1</accession>
<dbReference type="PRINTS" id="PR01270">
    <property type="entry name" value="HDASUPER"/>
</dbReference>
<dbReference type="SUPFAM" id="SSF52768">
    <property type="entry name" value="Arginase/deacetylase"/>
    <property type="match status" value="1"/>
</dbReference>
<evidence type="ECO:0000256" key="1">
    <source>
        <dbReference type="ARBA" id="ARBA00022801"/>
    </source>
</evidence>
<dbReference type="GO" id="GO:0040029">
    <property type="term" value="P:epigenetic regulation of gene expression"/>
    <property type="evidence" value="ECO:0007669"/>
    <property type="project" value="TreeGrafter"/>
</dbReference>
<evidence type="ECO:0000313" key="4">
    <source>
        <dbReference type="Proteomes" id="UP001431209"/>
    </source>
</evidence>
<feature type="domain" description="Histone deacetylase" evidence="2">
    <location>
        <begin position="29"/>
        <end position="294"/>
    </location>
</feature>
<dbReference type="InterPro" id="IPR023696">
    <property type="entry name" value="Ureohydrolase_dom_sf"/>
</dbReference>
<name>A0AAW2ZFS1_9EUKA</name>
<keyword evidence="1" id="KW-0378">Hydrolase</keyword>
<dbReference type="InterPro" id="IPR044150">
    <property type="entry name" value="HDAC_classIV"/>
</dbReference>
<dbReference type="AlphaFoldDB" id="A0AAW2ZFS1"/>
<dbReference type="Proteomes" id="UP001431209">
    <property type="component" value="Unassembled WGS sequence"/>
</dbReference>
<dbReference type="InterPro" id="IPR023801">
    <property type="entry name" value="His_deacetylse_dom"/>
</dbReference>
<dbReference type="Gene3D" id="3.40.800.20">
    <property type="entry name" value="Histone deacetylase domain"/>
    <property type="match status" value="1"/>
</dbReference>
<dbReference type="PANTHER" id="PTHR10625:SF19">
    <property type="entry name" value="HISTONE DEACETYLASE 12"/>
    <property type="match status" value="1"/>
</dbReference>
<dbReference type="PANTHER" id="PTHR10625">
    <property type="entry name" value="HISTONE DEACETYLASE HDAC1-RELATED"/>
    <property type="match status" value="1"/>
</dbReference>